<reference evidence="5 6" key="1">
    <citation type="journal article" date="2015" name="Antonie Van Leeuwenhoek">
        <title>Oricola cellulosilytica gen. nov., sp. nov., a cellulose-degrading bacterium of the family Phyllobacteriaceae isolated from surface seashore water, and emended descriptions of Mesorhizobium loti and Phyllobacterium myrsinacearum.</title>
        <authorList>
            <person name="Hameed A."/>
            <person name="Shahina M."/>
            <person name="Lai W.A."/>
            <person name="Lin S.Y."/>
            <person name="Young L.S."/>
            <person name="Liu Y.C."/>
            <person name="Hsu Y.H."/>
            <person name="Young C.C."/>
        </authorList>
    </citation>
    <scope>NUCLEOTIDE SEQUENCE [LARGE SCALE GENOMIC DNA]</scope>
    <source>
        <strain evidence="5 6">KCTC 52183</strain>
    </source>
</reference>
<dbReference type="AlphaFoldDB" id="A0A4R0PEF5"/>
<comment type="caution">
    <text evidence="5">The sequence shown here is derived from an EMBL/GenBank/DDBJ whole genome shotgun (WGS) entry which is preliminary data.</text>
</comment>
<organism evidence="5 6">
    <name type="scientific">Oricola cellulosilytica</name>
    <dbReference type="NCBI Taxonomy" id="1429082"/>
    <lineage>
        <taxon>Bacteria</taxon>
        <taxon>Pseudomonadati</taxon>
        <taxon>Pseudomonadota</taxon>
        <taxon>Alphaproteobacteria</taxon>
        <taxon>Hyphomicrobiales</taxon>
        <taxon>Ahrensiaceae</taxon>
        <taxon>Oricola</taxon>
    </lineage>
</organism>
<dbReference type="Gene3D" id="1.10.530.10">
    <property type="match status" value="1"/>
</dbReference>
<evidence type="ECO:0000313" key="6">
    <source>
        <dbReference type="Proteomes" id="UP000291301"/>
    </source>
</evidence>
<evidence type="ECO:0000313" key="5">
    <source>
        <dbReference type="EMBL" id="TCD15971.1"/>
    </source>
</evidence>
<evidence type="ECO:0000256" key="2">
    <source>
        <dbReference type="ARBA" id="ARBA00009387"/>
    </source>
</evidence>
<dbReference type="Proteomes" id="UP000291301">
    <property type="component" value="Unassembled WGS sequence"/>
</dbReference>
<feature type="signal peptide" evidence="3">
    <location>
        <begin position="1"/>
        <end position="23"/>
    </location>
</feature>
<name>A0A4R0PEF5_9HYPH</name>
<sequence>MNSRPVRYIAPLIAFLSLATAHAEEVRVILPFQPGADRSGTLERVEPEAPAPGMSVADICLLIAGSADKHDIPRSYFARLIWQESRFDSNAVSPVGAEGIAQFMPATALRRGLRNAFDPREAIPASAEYLAFLRSMFGNLGLAAAAYNSGEERVARWIDKGGNLPLETENYVLSILGKPVESFRKSASDEPQKPLSDEKSFEEACRALPTKPASGTLLVRAPKPAWGAQVAGHFDRSVVMRKWSQIRIRHAAIVGESRPAVFTMPSAMGRKPLHVIQIGASNRREAGDICNRLRVAGGACVVVKN</sequence>
<dbReference type="SUPFAM" id="SSF53955">
    <property type="entry name" value="Lysozyme-like"/>
    <property type="match status" value="1"/>
</dbReference>
<dbReference type="Pfam" id="PF01464">
    <property type="entry name" value="SLT"/>
    <property type="match status" value="1"/>
</dbReference>
<evidence type="ECO:0000256" key="1">
    <source>
        <dbReference type="ARBA" id="ARBA00007734"/>
    </source>
</evidence>
<comment type="similarity">
    <text evidence="2">Belongs to the virb1 family.</text>
</comment>
<dbReference type="OrthoDB" id="9801695at2"/>
<dbReference type="EMBL" id="SJST01000001">
    <property type="protein sequence ID" value="TCD15971.1"/>
    <property type="molecule type" value="Genomic_DNA"/>
</dbReference>
<dbReference type="CDD" id="cd00254">
    <property type="entry name" value="LT-like"/>
    <property type="match status" value="1"/>
</dbReference>
<gene>
    <name evidence="5" type="ORF">E0D97_00570</name>
</gene>
<keyword evidence="6" id="KW-1185">Reference proteome</keyword>
<dbReference type="InterPro" id="IPR023346">
    <property type="entry name" value="Lysozyme-like_dom_sf"/>
</dbReference>
<feature type="chain" id="PRO_5020515309" evidence="3">
    <location>
        <begin position="24"/>
        <end position="305"/>
    </location>
</feature>
<dbReference type="InterPro" id="IPR008258">
    <property type="entry name" value="Transglycosylase_SLT_dom_1"/>
</dbReference>
<protein>
    <submittedName>
        <fullName evidence="5">Lytic transglycosylase domain-containing protein</fullName>
    </submittedName>
</protein>
<proteinExistence type="inferred from homology"/>
<evidence type="ECO:0000256" key="3">
    <source>
        <dbReference type="SAM" id="SignalP"/>
    </source>
</evidence>
<keyword evidence="3" id="KW-0732">Signal</keyword>
<dbReference type="PANTHER" id="PTHR37423:SF2">
    <property type="entry name" value="MEMBRANE-BOUND LYTIC MUREIN TRANSGLYCOSYLASE C"/>
    <property type="match status" value="1"/>
</dbReference>
<evidence type="ECO:0000259" key="4">
    <source>
        <dbReference type="Pfam" id="PF01464"/>
    </source>
</evidence>
<dbReference type="PANTHER" id="PTHR37423">
    <property type="entry name" value="SOLUBLE LYTIC MUREIN TRANSGLYCOSYLASE-RELATED"/>
    <property type="match status" value="1"/>
</dbReference>
<comment type="similarity">
    <text evidence="1">Belongs to the transglycosylase Slt family.</text>
</comment>
<accession>A0A4R0PEF5</accession>
<dbReference type="RefSeq" id="WP_131564410.1">
    <property type="nucleotide sequence ID" value="NZ_JAINFK010000001.1"/>
</dbReference>
<feature type="domain" description="Transglycosylase SLT" evidence="4">
    <location>
        <begin position="65"/>
        <end position="163"/>
    </location>
</feature>